<keyword evidence="3" id="KW-1133">Transmembrane helix</keyword>
<evidence type="ECO:0000313" key="4">
    <source>
        <dbReference type="EMBL" id="PXV67430.1"/>
    </source>
</evidence>
<dbReference type="PANTHER" id="PTHR44196:SF1">
    <property type="entry name" value="DEHYDROGENASE_REDUCTASE SDR FAMILY MEMBER 7B"/>
    <property type="match status" value="1"/>
</dbReference>
<dbReference type="GO" id="GO:0016020">
    <property type="term" value="C:membrane"/>
    <property type="evidence" value="ECO:0007669"/>
    <property type="project" value="TreeGrafter"/>
</dbReference>
<accession>A0A2V3PU56</accession>
<keyword evidence="2" id="KW-0560">Oxidoreductase</keyword>
<keyword evidence="5" id="KW-1185">Reference proteome</keyword>
<dbReference type="GO" id="GO:0016491">
    <property type="term" value="F:oxidoreductase activity"/>
    <property type="evidence" value="ECO:0007669"/>
    <property type="project" value="UniProtKB-KW"/>
</dbReference>
<evidence type="ECO:0000313" key="5">
    <source>
        <dbReference type="Proteomes" id="UP000247973"/>
    </source>
</evidence>
<feature type="transmembrane region" description="Helical" evidence="3">
    <location>
        <begin position="224"/>
        <end position="246"/>
    </location>
</feature>
<comment type="similarity">
    <text evidence="1">Belongs to the short-chain dehydrogenases/reductases (SDR) family.</text>
</comment>
<evidence type="ECO:0000256" key="2">
    <source>
        <dbReference type="ARBA" id="ARBA00023002"/>
    </source>
</evidence>
<dbReference type="PANTHER" id="PTHR44196">
    <property type="entry name" value="DEHYDROGENASE/REDUCTASE SDR FAMILY MEMBER 7B"/>
    <property type="match status" value="1"/>
</dbReference>
<dbReference type="PRINTS" id="PR00081">
    <property type="entry name" value="GDHRDH"/>
</dbReference>
<gene>
    <name evidence="4" type="ORF">CLV62_103103</name>
</gene>
<keyword evidence="3" id="KW-0812">Transmembrane</keyword>
<protein>
    <submittedName>
        <fullName evidence="4">Short-subunit dehydrogenase</fullName>
    </submittedName>
</protein>
<keyword evidence="3" id="KW-0472">Membrane</keyword>
<dbReference type="InterPro" id="IPR020904">
    <property type="entry name" value="Sc_DH/Rdtase_CS"/>
</dbReference>
<organism evidence="4 5">
    <name type="scientific">Dysgonomonas alginatilytica</name>
    <dbReference type="NCBI Taxonomy" id="1605892"/>
    <lineage>
        <taxon>Bacteria</taxon>
        <taxon>Pseudomonadati</taxon>
        <taxon>Bacteroidota</taxon>
        <taxon>Bacteroidia</taxon>
        <taxon>Bacteroidales</taxon>
        <taxon>Dysgonomonadaceae</taxon>
        <taxon>Dysgonomonas</taxon>
    </lineage>
</organism>
<comment type="caution">
    <text evidence="4">The sequence shown here is derived from an EMBL/GenBank/DDBJ whole genome shotgun (WGS) entry which is preliminary data.</text>
</comment>
<dbReference type="AlphaFoldDB" id="A0A2V3PU56"/>
<dbReference type="Gene3D" id="3.40.50.720">
    <property type="entry name" value="NAD(P)-binding Rossmann-like Domain"/>
    <property type="match status" value="1"/>
</dbReference>
<dbReference type="PROSITE" id="PS00061">
    <property type="entry name" value="ADH_SHORT"/>
    <property type="match status" value="1"/>
</dbReference>
<evidence type="ECO:0000256" key="3">
    <source>
        <dbReference type="SAM" id="Phobius"/>
    </source>
</evidence>
<dbReference type="InterPro" id="IPR002347">
    <property type="entry name" value="SDR_fam"/>
</dbReference>
<dbReference type="SUPFAM" id="SSF51735">
    <property type="entry name" value="NAD(P)-binding Rossmann-fold domains"/>
    <property type="match status" value="1"/>
</dbReference>
<sequence>MDIHNKNIVLTGASSGIGLAVLKLLLDYKGVRIVAVARHIETIPSIDGIVFPFSADLSNKRGVDSLFEYAQSVFVEIDVFIANAGYAFLEKLSNPDWKHTEDIFALNTFSPIYSLQKFAESGTNKPRCFVGTISAVAQVPLPYYSLYCSTKAALHQFIEAFRYEAASDLQVMAVYPVATRTAFFEKAANGKQPLIPFLSQTAETVAKAIVKGIEQDKKRVYPSFLFRIFKLFGGIFPFIFPLYSALEKRKVDKRYHL</sequence>
<dbReference type="InterPro" id="IPR036291">
    <property type="entry name" value="NAD(P)-bd_dom_sf"/>
</dbReference>
<evidence type="ECO:0000256" key="1">
    <source>
        <dbReference type="ARBA" id="ARBA00006484"/>
    </source>
</evidence>
<dbReference type="CDD" id="cd05233">
    <property type="entry name" value="SDR_c"/>
    <property type="match status" value="1"/>
</dbReference>
<dbReference type="Proteomes" id="UP000247973">
    <property type="component" value="Unassembled WGS sequence"/>
</dbReference>
<dbReference type="RefSeq" id="WP_110309585.1">
    <property type="nucleotide sequence ID" value="NZ_QICL01000003.1"/>
</dbReference>
<dbReference type="Pfam" id="PF00106">
    <property type="entry name" value="adh_short"/>
    <property type="match status" value="1"/>
</dbReference>
<dbReference type="OrthoDB" id="9794387at2"/>
<reference evidence="4 5" key="1">
    <citation type="submission" date="2018-03" db="EMBL/GenBank/DDBJ databases">
        <title>Genomic Encyclopedia of Archaeal and Bacterial Type Strains, Phase II (KMG-II): from individual species to whole genera.</title>
        <authorList>
            <person name="Goeker M."/>
        </authorList>
    </citation>
    <scope>NUCLEOTIDE SEQUENCE [LARGE SCALE GENOMIC DNA]</scope>
    <source>
        <strain evidence="4 5">DSM 100214</strain>
    </source>
</reference>
<name>A0A2V3PU56_9BACT</name>
<proteinExistence type="inferred from homology"/>
<dbReference type="EMBL" id="QICL01000003">
    <property type="protein sequence ID" value="PXV67430.1"/>
    <property type="molecule type" value="Genomic_DNA"/>
</dbReference>